<dbReference type="PANTHER" id="PTHR30576:SF10">
    <property type="entry name" value="SLL5057 PROTEIN"/>
    <property type="match status" value="1"/>
</dbReference>
<protein>
    <submittedName>
        <fullName evidence="4">Undecaprenyl-phosphate galactose phosphotransferase</fullName>
    </submittedName>
</protein>
<keyword evidence="5" id="KW-1185">Reference proteome</keyword>
<evidence type="ECO:0000256" key="1">
    <source>
        <dbReference type="ARBA" id="ARBA00006464"/>
    </source>
</evidence>
<keyword evidence="4" id="KW-0808">Transferase</keyword>
<evidence type="ECO:0000313" key="4">
    <source>
        <dbReference type="EMBL" id="EGJ49087.1"/>
    </source>
</evidence>
<gene>
    <name evidence="4" type="ORF">Desaf_0736</name>
</gene>
<dbReference type="RefSeq" id="WP_014258923.1">
    <property type="nucleotide sequence ID" value="NC_016629.1"/>
</dbReference>
<feature type="region of interest" description="Disordered" evidence="2">
    <location>
        <begin position="63"/>
        <end position="88"/>
    </location>
</feature>
<sequence length="414" mass="45621">MQRGEGFIVLITDMFRRITHGKAGALPMVPGLLDLRNFKRALDKSRQRAERCGHPFALVTFESEGEPEGESDVKLGEEPGSPSNNSVNGLGKLARVVVDRARLSDEAGWCEGGRLGVILYGASGASARIFAESVLGNGQRERFRYVVFAYPGRDGGDGSGRPKSQESGQKDKAPEAASETESIGAKRIDACQSLFAKPHPAWKRLLDIAGSGLALLVASPFMLLAGLWIRSVSPGSVFFRQERIGRGGRPFTMLKFRTMAVDLGESRHQDYMTRVITDGEAPMTKLDARDPRIIRGGRLLRKLCIDELPQLLNVMRGDMSLVGPRPPIGYEVAKYHRWCRGRLDCTPGMTGLWQVSGKNRLTFKEMARLDIFYANNFSLWFDLMIILRTPLAIVRQLLDGLGKDQRAKGSAGNA</sequence>
<dbReference type="AlphaFoldDB" id="F3YUR0"/>
<name>F3YUR0_DESAF</name>
<evidence type="ECO:0000256" key="2">
    <source>
        <dbReference type="SAM" id="MobiDB-lite"/>
    </source>
</evidence>
<dbReference type="Proteomes" id="UP000007844">
    <property type="component" value="Chromosome"/>
</dbReference>
<accession>F3YUR0</accession>
<proteinExistence type="inferred from homology"/>
<feature type="domain" description="Bacterial sugar transferase" evidence="3">
    <location>
        <begin position="203"/>
        <end position="394"/>
    </location>
</feature>
<dbReference type="HOGENOM" id="CLU_024920_6_0_7"/>
<dbReference type="eggNOG" id="COG2148">
    <property type="taxonomic scope" value="Bacteria"/>
</dbReference>
<dbReference type="EMBL" id="CP003221">
    <property type="protein sequence ID" value="EGJ49087.1"/>
    <property type="molecule type" value="Genomic_DNA"/>
</dbReference>
<dbReference type="GO" id="GO:0016780">
    <property type="term" value="F:phosphotransferase activity, for other substituted phosphate groups"/>
    <property type="evidence" value="ECO:0007669"/>
    <property type="project" value="TreeGrafter"/>
</dbReference>
<dbReference type="PANTHER" id="PTHR30576">
    <property type="entry name" value="COLANIC BIOSYNTHESIS UDP-GLUCOSE LIPID CARRIER TRANSFERASE"/>
    <property type="match status" value="1"/>
</dbReference>
<comment type="similarity">
    <text evidence="1">Belongs to the bacterial sugar transferase family.</text>
</comment>
<organism evidence="4 5">
    <name type="scientific">Desulfocurvibacter africanus subsp. africanus str. Walvis Bay</name>
    <dbReference type="NCBI Taxonomy" id="690850"/>
    <lineage>
        <taxon>Bacteria</taxon>
        <taxon>Pseudomonadati</taxon>
        <taxon>Thermodesulfobacteriota</taxon>
        <taxon>Desulfovibrionia</taxon>
        <taxon>Desulfovibrionales</taxon>
        <taxon>Desulfovibrionaceae</taxon>
        <taxon>Desulfocurvibacter</taxon>
    </lineage>
</organism>
<evidence type="ECO:0000313" key="5">
    <source>
        <dbReference type="Proteomes" id="UP000007844"/>
    </source>
</evidence>
<dbReference type="InterPro" id="IPR003362">
    <property type="entry name" value="Bact_transf"/>
</dbReference>
<dbReference type="KEGG" id="daf:Desaf_0736"/>
<evidence type="ECO:0000259" key="3">
    <source>
        <dbReference type="Pfam" id="PF02397"/>
    </source>
</evidence>
<feature type="region of interest" description="Disordered" evidence="2">
    <location>
        <begin position="154"/>
        <end position="182"/>
    </location>
</feature>
<dbReference type="Pfam" id="PF02397">
    <property type="entry name" value="Bac_transf"/>
    <property type="match status" value="1"/>
</dbReference>
<reference evidence="4 5" key="1">
    <citation type="journal article" date="2011" name="J. Bacteriol.">
        <title>Genome sequence of the mercury-methylating and pleomorphic Desulfovibrio africanus Strain Walvis Bay.</title>
        <authorList>
            <person name="Brown S.D."/>
            <person name="Wall J.D."/>
            <person name="Kucken A.M."/>
            <person name="Gilmour C.C."/>
            <person name="Podar M."/>
            <person name="Brandt C.C."/>
            <person name="Teshima H."/>
            <person name="Detter J.C."/>
            <person name="Han C.S."/>
            <person name="Land M.L."/>
            <person name="Lucas S."/>
            <person name="Han J."/>
            <person name="Pennacchio L."/>
            <person name="Nolan M."/>
            <person name="Pitluck S."/>
            <person name="Woyke T."/>
            <person name="Goodwin L."/>
            <person name="Palumbo A.V."/>
            <person name="Elias D.A."/>
        </authorList>
    </citation>
    <scope>NUCLEOTIDE SEQUENCE [LARGE SCALE GENOMIC DNA]</scope>
    <source>
        <strain evidence="4 5">Walvis Bay</strain>
    </source>
</reference>
<dbReference type="STRING" id="690850.Desaf_0736"/>